<sequence>MTAIKFGTDGWRGRIADDYTYANVRRCTQGFAQYLKQKHPSGTVVVGYDRRFSAEHFAATAAQVLAGNGFHVLLTQSATPTPVISYSVKARQAIAAINITASHNPPEDCGFKVRDEHGGAVAPEGLAQIEALIPPAADTGAIAQMDLAAGLESGQIEYFDPKPAYLAHLAELIDVGPIKQAGLKIVVDNMWGNGAGWLSEILQGGRTQVIEVHAERNPIFPEMQRPEPIPPNVDAGLAVAREVGADCVCIMDGDADRCGFGDENGQFIDQLRVYGLLAYYFLEIRGERGPIVKTLSTTSMLDKLGQIYGVPVIHTGVGFKYVAPAMLKHNAMIGGEESGGYAFRNHVPERDGILANLYLLDFLVRTGKKPTELLDLLFAKVGGPHYYDRIDIRLTDNEMKARARTRLDQVNIQGLTLGGHPVTELVTTDGYKFVMDDGGWLLIRFSGTEPLIRIYTETTDQDAVAAILDDGRKLAGV</sequence>
<dbReference type="InterPro" id="IPR036900">
    <property type="entry name" value="A-D-PHexomutase_C_sf"/>
</dbReference>
<evidence type="ECO:0000256" key="3">
    <source>
        <dbReference type="ARBA" id="ARBA00022553"/>
    </source>
</evidence>
<keyword evidence="4 7" id="KW-0479">Metal-binding</keyword>
<proteinExistence type="inferred from homology"/>
<evidence type="ECO:0000256" key="4">
    <source>
        <dbReference type="ARBA" id="ARBA00022723"/>
    </source>
</evidence>
<dbReference type="RefSeq" id="WP_141612577.1">
    <property type="nucleotide sequence ID" value="NZ_VIGC02000059.1"/>
</dbReference>
<comment type="caution">
    <text evidence="12">The sequence shown here is derived from an EMBL/GenBank/DDBJ whole genome shotgun (WGS) entry which is preliminary data.</text>
</comment>
<comment type="cofactor">
    <cofactor evidence="1">
        <name>Mg(2+)</name>
        <dbReference type="ChEBI" id="CHEBI:18420"/>
    </cofactor>
</comment>
<dbReference type="PROSITE" id="PS00710">
    <property type="entry name" value="PGM_PMM"/>
    <property type="match status" value="1"/>
</dbReference>
<dbReference type="PRINTS" id="PR00509">
    <property type="entry name" value="PGMPMM"/>
</dbReference>
<reference evidence="12 13" key="1">
    <citation type="submission" date="2019-06" db="EMBL/GenBank/DDBJ databases">
        <title>Genome sequence of Litorilinea aerophila BAA-2444.</title>
        <authorList>
            <person name="Maclea K.S."/>
            <person name="Maurais E.G."/>
            <person name="Iannazzi L.C."/>
        </authorList>
    </citation>
    <scope>NUCLEOTIDE SEQUENCE [LARGE SCALE GENOMIC DNA]</scope>
    <source>
        <strain evidence="12 13">ATCC BAA-2444</strain>
    </source>
</reference>
<dbReference type="GO" id="GO:0008973">
    <property type="term" value="F:phosphopentomutase activity"/>
    <property type="evidence" value="ECO:0007669"/>
    <property type="project" value="TreeGrafter"/>
</dbReference>
<dbReference type="InterPro" id="IPR005843">
    <property type="entry name" value="A-D-PHexomutase_C"/>
</dbReference>
<gene>
    <name evidence="12" type="ORF">FKZ61_23260</name>
</gene>
<dbReference type="PANTHER" id="PTHR45745">
    <property type="entry name" value="PHOSPHOMANNOMUTASE 45A"/>
    <property type="match status" value="1"/>
</dbReference>
<dbReference type="AlphaFoldDB" id="A0A540VA84"/>
<dbReference type="EMBL" id="VIGC01000059">
    <property type="protein sequence ID" value="TQE93013.1"/>
    <property type="molecule type" value="Genomic_DNA"/>
</dbReference>
<dbReference type="Pfam" id="PF02879">
    <property type="entry name" value="PGM_PMM_II"/>
    <property type="match status" value="1"/>
</dbReference>
<dbReference type="Pfam" id="PF02878">
    <property type="entry name" value="PGM_PMM_I"/>
    <property type="match status" value="1"/>
</dbReference>
<comment type="similarity">
    <text evidence="2 7">Belongs to the phosphohexose mutase family.</text>
</comment>
<dbReference type="InterPro" id="IPR005845">
    <property type="entry name" value="A-D-PHexomutase_a/b/a-II"/>
</dbReference>
<dbReference type="GO" id="GO:0000287">
    <property type="term" value="F:magnesium ion binding"/>
    <property type="evidence" value="ECO:0007669"/>
    <property type="project" value="InterPro"/>
</dbReference>
<organism evidence="12 13">
    <name type="scientific">Litorilinea aerophila</name>
    <dbReference type="NCBI Taxonomy" id="1204385"/>
    <lineage>
        <taxon>Bacteria</taxon>
        <taxon>Bacillati</taxon>
        <taxon>Chloroflexota</taxon>
        <taxon>Caldilineae</taxon>
        <taxon>Caldilineales</taxon>
        <taxon>Caldilineaceae</taxon>
        <taxon>Litorilinea</taxon>
    </lineage>
</organism>
<keyword evidence="5 7" id="KW-0460">Magnesium</keyword>
<dbReference type="CDD" id="cd05800">
    <property type="entry name" value="PGM_like2"/>
    <property type="match status" value="1"/>
</dbReference>
<feature type="domain" description="Alpha-D-phosphohexomutase alpha/beta/alpha" evidence="11">
    <location>
        <begin position="274"/>
        <end position="377"/>
    </location>
</feature>
<dbReference type="Proteomes" id="UP000317371">
    <property type="component" value="Unassembled WGS sequence"/>
</dbReference>
<evidence type="ECO:0000259" key="8">
    <source>
        <dbReference type="Pfam" id="PF00408"/>
    </source>
</evidence>
<dbReference type="InterPro" id="IPR016055">
    <property type="entry name" value="A-D-PHexomutase_a/b/a-I/II/III"/>
</dbReference>
<dbReference type="Gene3D" id="3.30.310.50">
    <property type="entry name" value="Alpha-D-phosphohexomutase, C-terminal domain"/>
    <property type="match status" value="1"/>
</dbReference>
<dbReference type="SUPFAM" id="SSF55957">
    <property type="entry name" value="Phosphoglucomutase, C-terminal domain"/>
    <property type="match status" value="1"/>
</dbReference>
<name>A0A540VA84_9CHLR</name>
<dbReference type="InterPro" id="IPR005841">
    <property type="entry name" value="Alpha-D-phosphohexomutase_SF"/>
</dbReference>
<feature type="domain" description="Alpha-D-phosphohexomutase alpha/beta/alpha" evidence="9">
    <location>
        <begin position="4"/>
        <end position="133"/>
    </location>
</feature>
<evidence type="ECO:0000259" key="10">
    <source>
        <dbReference type="Pfam" id="PF02879"/>
    </source>
</evidence>
<keyword evidence="13" id="KW-1185">Reference proteome</keyword>
<dbReference type="InterPro" id="IPR016066">
    <property type="entry name" value="A-D-PHexomutase_CS"/>
</dbReference>
<dbReference type="Pfam" id="PF00408">
    <property type="entry name" value="PGM_PMM_IV"/>
    <property type="match status" value="1"/>
</dbReference>
<dbReference type="Gene3D" id="3.40.120.10">
    <property type="entry name" value="Alpha-D-Glucose-1,6-Bisphosphate, subunit A, domain 3"/>
    <property type="match status" value="3"/>
</dbReference>
<evidence type="ECO:0000313" key="13">
    <source>
        <dbReference type="Proteomes" id="UP000317371"/>
    </source>
</evidence>
<evidence type="ECO:0000256" key="7">
    <source>
        <dbReference type="RuleBase" id="RU004326"/>
    </source>
</evidence>
<dbReference type="GO" id="GO:0005975">
    <property type="term" value="P:carbohydrate metabolic process"/>
    <property type="evidence" value="ECO:0007669"/>
    <property type="project" value="InterPro"/>
</dbReference>
<dbReference type="OrthoDB" id="9806956at2"/>
<feature type="domain" description="Alpha-D-phosphohexomutase alpha/beta/alpha" evidence="10">
    <location>
        <begin position="164"/>
        <end position="265"/>
    </location>
</feature>
<evidence type="ECO:0000256" key="5">
    <source>
        <dbReference type="ARBA" id="ARBA00022842"/>
    </source>
</evidence>
<dbReference type="GO" id="GO:0006166">
    <property type="term" value="P:purine ribonucleoside salvage"/>
    <property type="evidence" value="ECO:0007669"/>
    <property type="project" value="TreeGrafter"/>
</dbReference>
<accession>A0A540VA84</accession>
<keyword evidence="6" id="KW-0413">Isomerase</keyword>
<evidence type="ECO:0000256" key="1">
    <source>
        <dbReference type="ARBA" id="ARBA00001946"/>
    </source>
</evidence>
<dbReference type="InterPro" id="IPR005846">
    <property type="entry name" value="A-D-PHexomutase_a/b/a-III"/>
</dbReference>
<dbReference type="FunCoup" id="A0A540VA84">
    <property type="interactions" value="496"/>
</dbReference>
<dbReference type="PANTHER" id="PTHR45745:SF1">
    <property type="entry name" value="PHOSPHOGLUCOMUTASE 2B-RELATED"/>
    <property type="match status" value="1"/>
</dbReference>
<dbReference type="InParanoid" id="A0A540VA84"/>
<protein>
    <submittedName>
        <fullName evidence="12">Phosphoglucomutase/phosphomannomutase family protein</fullName>
    </submittedName>
</protein>
<dbReference type="InterPro" id="IPR005844">
    <property type="entry name" value="A-D-PHexomutase_a/b/a-I"/>
</dbReference>
<evidence type="ECO:0000259" key="9">
    <source>
        <dbReference type="Pfam" id="PF02878"/>
    </source>
</evidence>
<dbReference type="Pfam" id="PF02880">
    <property type="entry name" value="PGM_PMM_III"/>
    <property type="match status" value="1"/>
</dbReference>
<evidence type="ECO:0000256" key="2">
    <source>
        <dbReference type="ARBA" id="ARBA00010231"/>
    </source>
</evidence>
<dbReference type="SUPFAM" id="SSF53738">
    <property type="entry name" value="Phosphoglucomutase, first 3 domains"/>
    <property type="match status" value="2"/>
</dbReference>
<evidence type="ECO:0000313" key="12">
    <source>
        <dbReference type="EMBL" id="TQE93013.1"/>
    </source>
</evidence>
<evidence type="ECO:0000256" key="6">
    <source>
        <dbReference type="ARBA" id="ARBA00023235"/>
    </source>
</evidence>
<feature type="domain" description="Alpha-D-phosphohexomutase C-terminal" evidence="8">
    <location>
        <begin position="427"/>
        <end position="470"/>
    </location>
</feature>
<keyword evidence="3" id="KW-0597">Phosphoprotein</keyword>
<evidence type="ECO:0000259" key="11">
    <source>
        <dbReference type="Pfam" id="PF02880"/>
    </source>
</evidence>